<feature type="region of interest" description="Disordered" evidence="1">
    <location>
        <begin position="1"/>
        <end position="28"/>
    </location>
</feature>
<gene>
    <name evidence="3" type="ORF">DQ384_38620</name>
</gene>
<dbReference type="InterPro" id="IPR023809">
    <property type="entry name" value="Thiopep_bacteriocin_synth_dom"/>
</dbReference>
<keyword evidence="4" id="KW-1185">Reference proteome</keyword>
<protein>
    <submittedName>
        <fullName evidence="3">Bacteriocin biosynthesis protein</fullName>
    </submittedName>
</protein>
<dbReference type="NCBIfam" id="TIGR03891">
    <property type="entry name" value="thiopep_ocin"/>
    <property type="match status" value="1"/>
</dbReference>
<evidence type="ECO:0000313" key="4">
    <source>
        <dbReference type="Proteomes" id="UP000253094"/>
    </source>
</evidence>
<dbReference type="OrthoDB" id="4678170at2"/>
<evidence type="ECO:0000256" key="1">
    <source>
        <dbReference type="SAM" id="MobiDB-lite"/>
    </source>
</evidence>
<feature type="compositionally biased region" description="Polar residues" evidence="1">
    <location>
        <begin position="7"/>
        <end position="19"/>
    </location>
</feature>
<dbReference type="EMBL" id="QOIL01000035">
    <property type="protein sequence ID" value="RCG19048.1"/>
    <property type="molecule type" value="Genomic_DNA"/>
</dbReference>
<reference evidence="3 4" key="1">
    <citation type="submission" date="2018-06" db="EMBL/GenBank/DDBJ databases">
        <title>Sphaerisporangium craniellae sp. nov., isolated from a marine sponge in the South China Sea.</title>
        <authorList>
            <person name="Li L."/>
        </authorList>
    </citation>
    <scope>NUCLEOTIDE SEQUENCE [LARGE SCALE GENOMIC DNA]</scope>
    <source>
        <strain evidence="3 4">CCTCC AA 208026</strain>
    </source>
</reference>
<name>A0A367ELR4_9ACTN</name>
<evidence type="ECO:0000259" key="2">
    <source>
        <dbReference type="Pfam" id="PF14028"/>
    </source>
</evidence>
<dbReference type="AlphaFoldDB" id="A0A367ELR4"/>
<comment type="caution">
    <text evidence="3">The sequence shown here is derived from an EMBL/GenBank/DDBJ whole genome shotgun (WGS) entry which is preliminary data.</text>
</comment>
<dbReference type="Pfam" id="PF14028">
    <property type="entry name" value="Lant_dehydr_C"/>
    <property type="match status" value="1"/>
</dbReference>
<feature type="domain" description="Thiopeptide-type bacteriocin biosynthesis" evidence="2">
    <location>
        <begin position="12"/>
        <end position="252"/>
    </location>
</feature>
<organism evidence="3 4">
    <name type="scientific">Sphaerisporangium album</name>
    <dbReference type="NCBI Taxonomy" id="509200"/>
    <lineage>
        <taxon>Bacteria</taxon>
        <taxon>Bacillati</taxon>
        <taxon>Actinomycetota</taxon>
        <taxon>Actinomycetes</taxon>
        <taxon>Streptosporangiales</taxon>
        <taxon>Streptosporangiaceae</taxon>
        <taxon>Sphaerisporangium</taxon>
    </lineage>
</organism>
<dbReference type="RefSeq" id="WP_114033849.1">
    <property type="nucleotide sequence ID" value="NZ_QOIL01000035.1"/>
</dbReference>
<evidence type="ECO:0000313" key="3">
    <source>
        <dbReference type="EMBL" id="RCG19048.1"/>
    </source>
</evidence>
<proteinExistence type="predicted"/>
<accession>A0A367ELR4</accession>
<sequence>MDDATDGTGTRWRQINITYPGNGRDREQHASTHLTRILPTAETAGTITAWWFIRKGPWRIRYQLPDPTRPDPVRGLLADGMRWTSDIYEPETHAFGGPDSMNTAHALFHGDSRHLIDFLSGDAPDRRERSLILLTTLMRAAGLDWTEQGGVWAQVAEQRAPLLSQPPDPTTWAQFTSGVRRLLLGTAHPGALPDSWLAAFQEAGGALRQIRERGDLTRGIRAVTALHVIHHWNRIGLPARGQAMFAQAAKEAVFSAARRPEGVTDS</sequence>
<dbReference type="Proteomes" id="UP000253094">
    <property type="component" value="Unassembled WGS sequence"/>
</dbReference>